<keyword evidence="3" id="KW-1185">Reference proteome</keyword>
<sequence>MQDPPQISTKTDAERTYLADFQVLHNQTKRMEALILEEHKKLEGLLPSEAATEMIQLASSLETYGVDPIRVKESLDPFSAQLLTVSQL</sequence>
<reference evidence="2 3" key="1">
    <citation type="journal article" date="2019" name="Gigascience">
        <title>Whole-genome sequence of the oriental lung fluke Paragonimus westermani.</title>
        <authorList>
            <person name="Oey H."/>
            <person name="Zakrzewski M."/>
            <person name="Narain K."/>
            <person name="Devi K.R."/>
            <person name="Agatsuma T."/>
            <person name="Nawaratna S."/>
            <person name="Gobert G.N."/>
            <person name="Jones M.K."/>
            <person name="Ragan M.A."/>
            <person name="McManus D.P."/>
            <person name="Krause L."/>
        </authorList>
    </citation>
    <scope>NUCLEOTIDE SEQUENCE [LARGE SCALE GENOMIC DNA]</scope>
    <source>
        <strain evidence="2 3">IND2009</strain>
    </source>
</reference>
<dbReference type="InterPro" id="IPR014352">
    <property type="entry name" value="FERM/acyl-CoA-bd_prot_sf"/>
</dbReference>
<evidence type="ECO:0000313" key="3">
    <source>
        <dbReference type="Proteomes" id="UP000324629"/>
    </source>
</evidence>
<dbReference type="InterPro" id="IPR019748">
    <property type="entry name" value="FERM_central"/>
</dbReference>
<evidence type="ECO:0000259" key="1">
    <source>
        <dbReference type="PROSITE" id="PS50057"/>
    </source>
</evidence>
<protein>
    <recommendedName>
        <fullName evidence="1">FERM domain-containing protein</fullName>
    </recommendedName>
</protein>
<dbReference type="Proteomes" id="UP000324629">
    <property type="component" value="Unassembled WGS sequence"/>
</dbReference>
<feature type="domain" description="FERM" evidence="1">
    <location>
        <begin position="1"/>
        <end position="88"/>
    </location>
</feature>
<dbReference type="InterPro" id="IPR000299">
    <property type="entry name" value="FERM_domain"/>
</dbReference>
<dbReference type="Gene3D" id="1.20.80.10">
    <property type="match status" value="1"/>
</dbReference>
<dbReference type="InterPro" id="IPR035963">
    <property type="entry name" value="FERM_2"/>
</dbReference>
<comment type="caution">
    <text evidence="2">The sequence shown here is derived from an EMBL/GenBank/DDBJ whole genome shotgun (WGS) entry which is preliminary data.</text>
</comment>
<dbReference type="PANTHER" id="PTHR23280">
    <property type="entry name" value="4.1 G PROTEIN"/>
    <property type="match status" value="1"/>
</dbReference>
<name>A0A5J4NCX5_9TREM</name>
<dbReference type="SUPFAM" id="SSF47031">
    <property type="entry name" value="Second domain of FERM"/>
    <property type="match status" value="1"/>
</dbReference>
<dbReference type="PANTHER" id="PTHR23280:SF32">
    <property type="entry name" value="FI22325P1"/>
    <property type="match status" value="1"/>
</dbReference>
<evidence type="ECO:0000313" key="2">
    <source>
        <dbReference type="EMBL" id="KAA3673312.1"/>
    </source>
</evidence>
<dbReference type="EMBL" id="QNGE01004030">
    <property type="protein sequence ID" value="KAA3673312.1"/>
    <property type="molecule type" value="Genomic_DNA"/>
</dbReference>
<organism evidence="2 3">
    <name type="scientific">Paragonimus westermani</name>
    <dbReference type="NCBI Taxonomy" id="34504"/>
    <lineage>
        <taxon>Eukaryota</taxon>
        <taxon>Metazoa</taxon>
        <taxon>Spiralia</taxon>
        <taxon>Lophotrochozoa</taxon>
        <taxon>Platyhelminthes</taxon>
        <taxon>Trematoda</taxon>
        <taxon>Digenea</taxon>
        <taxon>Plagiorchiida</taxon>
        <taxon>Troglotremata</taxon>
        <taxon>Troglotrematidae</taxon>
        <taxon>Paragonimus</taxon>
    </lineage>
</organism>
<gene>
    <name evidence="2" type="ORF">DEA37_0005877</name>
</gene>
<proteinExistence type="predicted"/>
<dbReference type="GO" id="GO:0031032">
    <property type="term" value="P:actomyosin structure organization"/>
    <property type="evidence" value="ECO:0007669"/>
    <property type="project" value="TreeGrafter"/>
</dbReference>
<dbReference type="PROSITE" id="PS50057">
    <property type="entry name" value="FERM_3"/>
    <property type="match status" value="1"/>
</dbReference>
<dbReference type="AlphaFoldDB" id="A0A5J4NCX5"/>
<accession>A0A5J4NCX5</accession>
<dbReference type="Pfam" id="PF00373">
    <property type="entry name" value="FERM_M"/>
    <property type="match status" value="1"/>
</dbReference>
<dbReference type="GO" id="GO:0005856">
    <property type="term" value="C:cytoskeleton"/>
    <property type="evidence" value="ECO:0007669"/>
    <property type="project" value="TreeGrafter"/>
</dbReference>